<name>A0A7L1L4S6_HIMHI</name>
<dbReference type="InterPro" id="IPR045229">
    <property type="entry name" value="TPP_enz"/>
</dbReference>
<dbReference type="CDD" id="cd07035">
    <property type="entry name" value="TPP_PYR_POX_like"/>
    <property type="match status" value="1"/>
</dbReference>
<evidence type="ECO:0000313" key="5">
    <source>
        <dbReference type="Proteomes" id="UP000571567"/>
    </source>
</evidence>
<evidence type="ECO:0000256" key="2">
    <source>
        <dbReference type="ARBA" id="ARBA00007812"/>
    </source>
</evidence>
<dbReference type="InterPro" id="IPR012001">
    <property type="entry name" value="Thiamin_PyroP_enz_TPP-bd_dom"/>
</dbReference>
<comment type="cofactor">
    <cofactor evidence="1">
        <name>thiamine diphosphate</name>
        <dbReference type="ChEBI" id="CHEBI:58937"/>
    </cofactor>
</comment>
<comment type="caution">
    <text evidence="4">The sequence shown here is derived from an EMBL/GenBank/DDBJ whole genome shotgun (WGS) entry which is preliminary data.</text>
</comment>
<sequence>TARTFSCPNGWRVLGCPSLVGSWLSGGKSKDFEGGDPPPHPLFPAGRIGVAAVTAGPGVTNTVTAVKNAQMAESPVLLIGGAAATLQKGRGALQDIDQLSLFKTLCKTCVSVRTVRDIVPALRQAIATAQSGTPGPVFVELPIDVLYPFHVVEKEVGGSKSGRGLRGKMVQWYLQNYIRNLFVGAWEPRDMSPLPVQVPLATEDEVGFGGPPWMGGFWGVHGWGTSWGWGGM</sequence>
<dbReference type="Gene3D" id="3.40.50.970">
    <property type="match status" value="1"/>
</dbReference>
<feature type="non-terminal residue" evidence="4">
    <location>
        <position position="1"/>
    </location>
</feature>
<accession>A0A7L1L4S6</accession>
<dbReference type="Pfam" id="PF02776">
    <property type="entry name" value="TPP_enzyme_N"/>
    <property type="match status" value="1"/>
</dbReference>
<proteinExistence type="inferred from homology"/>
<dbReference type="SUPFAM" id="SSF52518">
    <property type="entry name" value="Thiamin diphosphate-binding fold (THDP-binding)"/>
    <property type="match status" value="1"/>
</dbReference>
<evidence type="ECO:0000313" key="4">
    <source>
        <dbReference type="EMBL" id="NXN70292.1"/>
    </source>
</evidence>
<dbReference type="OrthoDB" id="16262at2759"/>
<dbReference type="EMBL" id="VXBK01006472">
    <property type="protein sequence ID" value="NXN70292.1"/>
    <property type="molecule type" value="Genomic_DNA"/>
</dbReference>
<dbReference type="AlphaFoldDB" id="A0A7L1L4S6"/>
<dbReference type="GO" id="GO:0030976">
    <property type="term" value="F:thiamine pyrophosphate binding"/>
    <property type="evidence" value="ECO:0007669"/>
    <property type="project" value="InterPro"/>
</dbReference>
<organism evidence="4 5">
    <name type="scientific">Himantopus himantopus</name>
    <name type="common">Black-winged stilt</name>
    <name type="synonym">Charadrius himantopus</name>
    <dbReference type="NCBI Taxonomy" id="225398"/>
    <lineage>
        <taxon>Eukaryota</taxon>
        <taxon>Metazoa</taxon>
        <taxon>Chordata</taxon>
        <taxon>Craniata</taxon>
        <taxon>Vertebrata</taxon>
        <taxon>Euteleostomi</taxon>
        <taxon>Archelosauria</taxon>
        <taxon>Archosauria</taxon>
        <taxon>Dinosauria</taxon>
        <taxon>Saurischia</taxon>
        <taxon>Theropoda</taxon>
        <taxon>Coelurosauria</taxon>
        <taxon>Aves</taxon>
        <taxon>Neognathae</taxon>
        <taxon>Neoaves</taxon>
        <taxon>Charadriiformes</taxon>
        <taxon>Recurvirostridae</taxon>
        <taxon>Himantopus</taxon>
    </lineage>
</organism>
<dbReference type="GO" id="GO:0009097">
    <property type="term" value="P:isoleucine biosynthetic process"/>
    <property type="evidence" value="ECO:0007669"/>
    <property type="project" value="TreeGrafter"/>
</dbReference>
<evidence type="ECO:0000256" key="1">
    <source>
        <dbReference type="ARBA" id="ARBA00001964"/>
    </source>
</evidence>
<dbReference type="GO" id="GO:0050660">
    <property type="term" value="F:flavin adenine dinucleotide binding"/>
    <property type="evidence" value="ECO:0007669"/>
    <property type="project" value="TreeGrafter"/>
</dbReference>
<feature type="non-terminal residue" evidence="4">
    <location>
        <position position="232"/>
    </location>
</feature>
<dbReference type="InterPro" id="IPR029061">
    <property type="entry name" value="THDP-binding"/>
</dbReference>
<keyword evidence="5" id="KW-1185">Reference proteome</keyword>
<gene>
    <name evidence="4" type="primary">Ilvbl</name>
    <name evidence="4" type="ORF">HIMHIM_R05900</name>
</gene>
<dbReference type="PANTHER" id="PTHR18968">
    <property type="entry name" value="THIAMINE PYROPHOSPHATE ENZYMES"/>
    <property type="match status" value="1"/>
</dbReference>
<reference evidence="4 5" key="1">
    <citation type="submission" date="2019-09" db="EMBL/GenBank/DDBJ databases">
        <title>Bird 10,000 Genomes (B10K) Project - Family phase.</title>
        <authorList>
            <person name="Zhang G."/>
        </authorList>
    </citation>
    <scope>NUCLEOTIDE SEQUENCE [LARGE SCALE GENOMIC DNA]</scope>
    <source>
        <strain evidence="4">B10K-DU-002-13</strain>
        <tissue evidence="4">Muscle</tissue>
    </source>
</reference>
<dbReference type="PANTHER" id="PTHR18968:SF166">
    <property type="entry name" value="2-HYDROXYACYL-COA LYASE 2"/>
    <property type="match status" value="1"/>
</dbReference>
<comment type="similarity">
    <text evidence="2">Belongs to the TPP enzyme family.</text>
</comment>
<protein>
    <submittedName>
        <fullName evidence="4">ILVBL protein</fullName>
    </submittedName>
</protein>
<dbReference type="GO" id="GO:0003984">
    <property type="term" value="F:acetolactate synthase activity"/>
    <property type="evidence" value="ECO:0007669"/>
    <property type="project" value="TreeGrafter"/>
</dbReference>
<dbReference type="GO" id="GO:0009099">
    <property type="term" value="P:L-valine biosynthetic process"/>
    <property type="evidence" value="ECO:0007669"/>
    <property type="project" value="TreeGrafter"/>
</dbReference>
<feature type="domain" description="Thiamine pyrophosphate enzyme N-terminal TPP-binding" evidence="3">
    <location>
        <begin position="46"/>
        <end position="101"/>
    </location>
</feature>
<evidence type="ECO:0000259" key="3">
    <source>
        <dbReference type="Pfam" id="PF02776"/>
    </source>
</evidence>
<dbReference type="GO" id="GO:0005948">
    <property type="term" value="C:acetolactate synthase complex"/>
    <property type="evidence" value="ECO:0007669"/>
    <property type="project" value="TreeGrafter"/>
</dbReference>
<dbReference type="Proteomes" id="UP000571567">
    <property type="component" value="Unassembled WGS sequence"/>
</dbReference>